<feature type="domain" description="NADP-dependent oxidoreductase" evidence="2">
    <location>
        <begin position="16"/>
        <end position="316"/>
    </location>
</feature>
<dbReference type="InterPro" id="IPR050791">
    <property type="entry name" value="Aldo-Keto_reductase"/>
</dbReference>
<organism evidence="3 4">
    <name type="scientific">Acidisoma cellulosilyticum</name>
    <dbReference type="NCBI Taxonomy" id="2802395"/>
    <lineage>
        <taxon>Bacteria</taxon>
        <taxon>Pseudomonadati</taxon>
        <taxon>Pseudomonadota</taxon>
        <taxon>Alphaproteobacteria</taxon>
        <taxon>Acetobacterales</taxon>
        <taxon>Acidocellaceae</taxon>
        <taxon>Acidisoma</taxon>
    </lineage>
</organism>
<name>A0A963Z4A4_9PROT</name>
<dbReference type="EMBL" id="JAESVA010000005">
    <property type="protein sequence ID" value="MCB8881765.1"/>
    <property type="molecule type" value="Genomic_DNA"/>
</dbReference>
<evidence type="ECO:0000313" key="4">
    <source>
        <dbReference type="Proteomes" id="UP000721844"/>
    </source>
</evidence>
<evidence type="ECO:0000256" key="1">
    <source>
        <dbReference type="ARBA" id="ARBA00023002"/>
    </source>
</evidence>
<gene>
    <name evidence="3" type="ORF">ACELLULO517_16065</name>
</gene>
<protein>
    <submittedName>
        <fullName evidence="3">Aldo/keto reductase</fullName>
    </submittedName>
</protein>
<dbReference type="InterPro" id="IPR036812">
    <property type="entry name" value="NAD(P)_OxRdtase_dom_sf"/>
</dbReference>
<dbReference type="Pfam" id="PF00248">
    <property type="entry name" value="Aldo_ket_red"/>
    <property type="match status" value="1"/>
</dbReference>
<proteinExistence type="predicted"/>
<evidence type="ECO:0000259" key="2">
    <source>
        <dbReference type="Pfam" id="PF00248"/>
    </source>
</evidence>
<dbReference type="PANTHER" id="PTHR43625:SF77">
    <property type="entry name" value="ALDO-KETO REDUCTASE"/>
    <property type="match status" value="1"/>
</dbReference>
<dbReference type="Gene3D" id="3.20.20.100">
    <property type="entry name" value="NADP-dependent oxidoreductase domain"/>
    <property type="match status" value="1"/>
</dbReference>
<dbReference type="SUPFAM" id="SSF51430">
    <property type="entry name" value="NAD(P)-linked oxidoreductase"/>
    <property type="match status" value="1"/>
</dbReference>
<dbReference type="Proteomes" id="UP000721844">
    <property type="component" value="Unassembled WGS sequence"/>
</dbReference>
<reference evidence="3 4" key="1">
    <citation type="journal article" date="2021" name="Microorganisms">
        <title>Acidisoma silvae sp. nov. and Acidisomacellulosilytica sp. nov., Two Acidophilic Bacteria Isolated from Decaying Wood, Hydrolyzing Cellulose and Producing Poly-3-hydroxybutyrate.</title>
        <authorList>
            <person name="Mieszkin S."/>
            <person name="Pouder E."/>
            <person name="Uroz S."/>
            <person name="Simon-Colin C."/>
            <person name="Alain K."/>
        </authorList>
    </citation>
    <scope>NUCLEOTIDE SEQUENCE [LARGE SCALE GENOMIC DNA]</scope>
    <source>
        <strain evidence="3 4">HW T5.17</strain>
    </source>
</reference>
<dbReference type="AlphaFoldDB" id="A0A963Z4A4"/>
<dbReference type="GO" id="GO:0005737">
    <property type="term" value="C:cytoplasm"/>
    <property type="evidence" value="ECO:0007669"/>
    <property type="project" value="TreeGrafter"/>
</dbReference>
<accession>A0A963Z4A4</accession>
<comment type="caution">
    <text evidence="3">The sequence shown here is derived from an EMBL/GenBank/DDBJ whole genome shotgun (WGS) entry which is preliminary data.</text>
</comment>
<keyword evidence="1" id="KW-0560">Oxidoreductase</keyword>
<dbReference type="PANTHER" id="PTHR43625">
    <property type="entry name" value="AFLATOXIN B1 ALDEHYDE REDUCTASE"/>
    <property type="match status" value="1"/>
</dbReference>
<evidence type="ECO:0000313" key="3">
    <source>
        <dbReference type="EMBL" id="MCB8881765.1"/>
    </source>
</evidence>
<keyword evidence="4" id="KW-1185">Reference proteome</keyword>
<dbReference type="GO" id="GO:0016491">
    <property type="term" value="F:oxidoreductase activity"/>
    <property type="evidence" value="ECO:0007669"/>
    <property type="project" value="UniProtKB-KW"/>
</dbReference>
<sequence length="337" mass="36053">MQTRILGKSGLEVSAIGFGCMGLNFSYGHALSNAESITLIRQAVERGETFFDTAEVYGPYTNEMIVGEALAPIRDQVVIATKFGFNIVDGKMAGIVDGKMAGLNSRPDHIRAVAEASLERLGIEVIDLFYQHRVDPEVPIEDVAGAVKDLIAAGKVRHFGLSEPGAQTVRRAHAVQPVAALQNEYSLWTRGPESNGILEVCEELGIGLVAYSPLGKGFLTGAMGGDAKLSEGDFRRMLPRFTPEAMEKNQALIALLKTLAAGKGATPAQLALAWLLAQKPWVVPIPGTTKLHRLEENIAAADILLSADDLTAINQALAAIDVEGERYPAHLMATTGR</sequence>
<dbReference type="InterPro" id="IPR023210">
    <property type="entry name" value="NADP_OxRdtase_dom"/>
</dbReference>
<dbReference type="CDD" id="cd19078">
    <property type="entry name" value="AKR_AKR13C1_2"/>
    <property type="match status" value="1"/>
</dbReference>
<dbReference type="RefSeq" id="WP_227308429.1">
    <property type="nucleotide sequence ID" value="NZ_JAESVA010000005.1"/>
</dbReference>